<keyword evidence="2" id="KW-1185">Reference proteome</keyword>
<evidence type="ECO:0000313" key="1">
    <source>
        <dbReference type="EMBL" id="GLY86428.1"/>
    </source>
</evidence>
<evidence type="ECO:0000313" key="2">
    <source>
        <dbReference type="Proteomes" id="UP001165074"/>
    </source>
</evidence>
<name>A0A9W6S3D8_9ACTN</name>
<proteinExistence type="predicted"/>
<protein>
    <recommendedName>
        <fullName evidence="3">Transposase</fullName>
    </recommendedName>
</protein>
<dbReference type="Proteomes" id="UP001165074">
    <property type="component" value="Unassembled WGS sequence"/>
</dbReference>
<accession>A0A9W6S3D8</accession>
<evidence type="ECO:0008006" key="3">
    <source>
        <dbReference type="Google" id="ProtNLM"/>
    </source>
</evidence>
<sequence length="57" mass="6287">MAVTIPLLYVTAMWFPDRVRTYLRGDHLRATSHFAASCGGAPLPVIAEYLESQKPPA</sequence>
<comment type="caution">
    <text evidence="1">The sequence shown here is derived from an EMBL/GenBank/DDBJ whole genome shotgun (WGS) entry which is preliminary data.</text>
</comment>
<reference evidence="1" key="1">
    <citation type="submission" date="2023-03" db="EMBL/GenBank/DDBJ databases">
        <title>Actinoallomurus iriomotensis NBRC 103684.</title>
        <authorList>
            <person name="Ichikawa N."/>
            <person name="Sato H."/>
            <person name="Tonouchi N."/>
        </authorList>
    </citation>
    <scope>NUCLEOTIDE SEQUENCE</scope>
    <source>
        <strain evidence="1">NBRC 103684</strain>
    </source>
</reference>
<dbReference type="EMBL" id="BSTK01000006">
    <property type="protein sequence ID" value="GLY86428.1"/>
    <property type="molecule type" value="Genomic_DNA"/>
</dbReference>
<gene>
    <name evidence="1" type="ORF">Airi02_043570</name>
</gene>
<dbReference type="AlphaFoldDB" id="A0A9W6S3D8"/>
<organism evidence="1 2">
    <name type="scientific">Actinoallomurus iriomotensis</name>
    <dbReference type="NCBI Taxonomy" id="478107"/>
    <lineage>
        <taxon>Bacteria</taxon>
        <taxon>Bacillati</taxon>
        <taxon>Actinomycetota</taxon>
        <taxon>Actinomycetes</taxon>
        <taxon>Streptosporangiales</taxon>
        <taxon>Thermomonosporaceae</taxon>
        <taxon>Actinoallomurus</taxon>
    </lineage>
</organism>